<feature type="transmembrane region" description="Helical" evidence="7">
    <location>
        <begin position="757"/>
        <end position="777"/>
    </location>
</feature>
<feature type="transmembrane region" description="Helical" evidence="7">
    <location>
        <begin position="1044"/>
        <end position="1065"/>
    </location>
</feature>
<feature type="transmembrane region" description="Helical" evidence="7">
    <location>
        <begin position="16"/>
        <end position="36"/>
    </location>
</feature>
<organism evidence="9">
    <name type="scientific">uncultured bacterium Contig1759</name>
    <dbReference type="NCBI Taxonomy" id="1393502"/>
    <lineage>
        <taxon>Bacteria</taxon>
        <taxon>environmental samples</taxon>
    </lineage>
</organism>
<keyword evidence="4 7" id="KW-1133">Transmembrane helix</keyword>
<dbReference type="Gene3D" id="6.10.250.2200">
    <property type="match status" value="1"/>
</dbReference>
<sequence>MGLYWKLIFRSIKDSLPRFLAIFAIICLGVGFFSGLKATTPSFYRTAEEYITDQNMYDFRLISTIGFDEDDIARLKASTGADVCTGSVFCDAVVYQSGEADALTVRFQSLTEGVNEVTLTAGRMPSAPNEILGDAFMQDEGAIGTTITISPENKPGTIDEMCEGEYVIVGLARSPLYMNFQRGTTSVGTGKIQLVFFAQEAGFDFEYYSEVYLRYAGSPVPYSDEYEAWAEAKTDALEPVLEQIIMQRFTGLIEDNKEEIDDAQAEFDQEQSDAKDELADAKVELDDALKELEDGQKEYDDGVAELNDAWKQLQDAKSELTSNSVLLGAAKNKLDSAKTVLDSTKQQLDDAAVQLEDGKKQLDDAQAQIDAGLAQLGITADQLPAQIETLNASKEMVEAQILQLMQYEAQGVDVSVEMSQANINLEQLDTMLEACNNLSAGIAELEVQKAAYEDAKAQYEDGLAQYNQGYEEYLKGEAEYQAGLALYNDGLDKYNKGLEDYNEGKAKLDEAAQELEDGWAEYYDGLTQYNNGVSALNSEAVIQASMQIDNAYVLLDAVKDPDTYVLGRDTNVGYVCFDNDAQIVDGVASVFPVFFFAIAALVCSTTMSRMVADERGLIGTMRGLGYTELAIVMKYVIYSGSAAVLGCVLGYLGGVKLFPWVIWEVYRMMYGFADVSFRNSVLMFVISFVFALICTVGVTVFTCVSELKGMPAELIRPKAPPPGKRIILERIGFIWSKMRFLHKVSVRNVFRFKRRMMMMIVGIAGCTALLITAFGLYDSICNVVGDQYDRILKFDVDVTFEDGASEEDILKAAADADAKYGTDSVAGIIMVERAKNDGGGYIRDVSVFVSDDANMNSIFGLHDYKTNELMPWPSDGEVAVSSKMAEKNGLKVGDSIKLLMGDDETPVYFKIGEIFTNYTYHYVMMTPATYAEATGKTYQPKELLVMFGEDADISPYDYANYIAGNYSVSTWSASVDSRLSFSNTMERMNYIIVLVVACAAALAFIVLFNLNNINITERIREIATLKVMGFYRNETGAYVTRENLLLVLMGYAAGIPLGFALHRFVMAQIEMDIVTYDVRIAWPSFFYALGLVLLFSLIVDVIMRGKIEQIDMTESLKSIE</sequence>
<feature type="domain" description="ABC3 transporter permease C-terminal" evidence="8">
    <location>
        <begin position="590"/>
        <end position="696"/>
    </location>
</feature>
<proteinExistence type="predicted"/>
<feature type="transmembrane region" description="Helical" evidence="7">
    <location>
        <begin position="635"/>
        <end position="662"/>
    </location>
</feature>
<keyword evidence="2" id="KW-1003">Cell membrane</keyword>
<dbReference type="GO" id="GO:0005886">
    <property type="term" value="C:plasma membrane"/>
    <property type="evidence" value="ECO:0007669"/>
    <property type="project" value="UniProtKB-SubCell"/>
</dbReference>
<feature type="coiled-coil region" evidence="6">
    <location>
        <begin position="418"/>
        <end position="462"/>
    </location>
</feature>
<evidence type="ECO:0000256" key="1">
    <source>
        <dbReference type="ARBA" id="ARBA00004651"/>
    </source>
</evidence>
<dbReference type="AlphaFoldDB" id="W0FGX6"/>
<feature type="transmembrane region" description="Helical" evidence="7">
    <location>
        <begin position="988"/>
        <end position="1010"/>
    </location>
</feature>
<feature type="transmembrane region" description="Helical" evidence="7">
    <location>
        <begin position="590"/>
        <end position="612"/>
    </location>
</feature>
<evidence type="ECO:0000256" key="4">
    <source>
        <dbReference type="ARBA" id="ARBA00022989"/>
    </source>
</evidence>
<evidence type="ECO:0000256" key="6">
    <source>
        <dbReference type="SAM" id="Coils"/>
    </source>
</evidence>
<evidence type="ECO:0000256" key="3">
    <source>
        <dbReference type="ARBA" id="ARBA00022692"/>
    </source>
</evidence>
<dbReference type="InterPro" id="IPR003838">
    <property type="entry name" value="ABC3_permease_C"/>
</dbReference>
<feature type="transmembrane region" description="Helical" evidence="7">
    <location>
        <begin position="682"/>
        <end position="704"/>
    </location>
</feature>
<evidence type="ECO:0000256" key="5">
    <source>
        <dbReference type="ARBA" id="ARBA00023136"/>
    </source>
</evidence>
<feature type="domain" description="ABC3 transporter permease C-terminal" evidence="8">
    <location>
        <begin position="994"/>
        <end position="1099"/>
    </location>
</feature>
<protein>
    <submittedName>
        <fullName evidence="9">Efflux ABC transporter, permease protein</fullName>
    </submittedName>
</protein>
<name>W0FGX6_9BACT</name>
<evidence type="ECO:0000259" key="8">
    <source>
        <dbReference type="Pfam" id="PF02687"/>
    </source>
</evidence>
<dbReference type="InterPro" id="IPR038766">
    <property type="entry name" value="Membrane_comp_ABC_pdt"/>
</dbReference>
<evidence type="ECO:0000256" key="2">
    <source>
        <dbReference type="ARBA" id="ARBA00022475"/>
    </source>
</evidence>
<keyword evidence="6" id="KW-0175">Coiled coil</keyword>
<evidence type="ECO:0000313" key="9">
    <source>
        <dbReference type="EMBL" id="AHF23893.1"/>
    </source>
</evidence>
<feature type="transmembrane region" description="Helical" evidence="7">
    <location>
        <begin position="1085"/>
        <end position="1103"/>
    </location>
</feature>
<feature type="coiled-coil region" evidence="6">
    <location>
        <begin position="246"/>
        <end position="375"/>
    </location>
</feature>
<dbReference type="EMBL" id="KC246778">
    <property type="protein sequence ID" value="AHF23893.1"/>
    <property type="molecule type" value="Genomic_DNA"/>
</dbReference>
<keyword evidence="3 7" id="KW-0812">Transmembrane</keyword>
<reference evidence="9" key="1">
    <citation type="journal article" date="2013" name="PLoS ONE">
        <title>Metagenomic insights into the carbohydrate-active enzymes carried by the microorganisms adhering to solid digesta in the rumen of cows.</title>
        <authorList>
            <person name="Wang L."/>
            <person name="Hatem A."/>
            <person name="Catalyurek U.V."/>
            <person name="Morrison M."/>
            <person name="Yu Z."/>
        </authorList>
    </citation>
    <scope>NUCLEOTIDE SEQUENCE</scope>
</reference>
<evidence type="ECO:0000256" key="7">
    <source>
        <dbReference type="SAM" id="Phobius"/>
    </source>
</evidence>
<accession>W0FGX6</accession>
<dbReference type="PANTHER" id="PTHR30287:SF1">
    <property type="entry name" value="INNER MEMBRANE PROTEIN"/>
    <property type="match status" value="1"/>
</dbReference>
<comment type="subcellular location">
    <subcellularLocation>
        <location evidence="1">Cell membrane</location>
        <topology evidence="1">Multi-pass membrane protein</topology>
    </subcellularLocation>
</comment>
<keyword evidence="5 7" id="KW-0472">Membrane</keyword>
<dbReference type="PANTHER" id="PTHR30287">
    <property type="entry name" value="MEMBRANE COMPONENT OF PREDICTED ABC SUPERFAMILY METABOLITE UPTAKE TRANSPORTER"/>
    <property type="match status" value="1"/>
</dbReference>
<dbReference type="Pfam" id="PF02687">
    <property type="entry name" value="FtsX"/>
    <property type="match status" value="2"/>
</dbReference>